<feature type="domain" description="BED-type" evidence="10">
    <location>
        <begin position="4"/>
        <end position="33"/>
    </location>
</feature>
<feature type="domain" description="HAT C-terminal dimerisation" evidence="11">
    <location>
        <begin position="318"/>
        <end position="398"/>
    </location>
</feature>
<dbReference type="GO" id="GO:0003677">
    <property type="term" value="F:DNA binding"/>
    <property type="evidence" value="ECO:0007669"/>
    <property type="project" value="UniProtKB-KW"/>
</dbReference>
<keyword evidence="2" id="KW-0479">Metal-binding</keyword>
<keyword evidence="5" id="KW-0805">Transcription regulation</keyword>
<comment type="subcellular location">
    <subcellularLocation>
        <location evidence="1">Nucleus</location>
    </subcellularLocation>
</comment>
<evidence type="ECO:0000256" key="5">
    <source>
        <dbReference type="ARBA" id="ARBA00023015"/>
    </source>
</evidence>
<keyword evidence="6" id="KW-0238">DNA-binding</keyword>
<evidence type="ECO:0008006" key="14">
    <source>
        <dbReference type="Google" id="ProtNLM"/>
    </source>
</evidence>
<organism evidence="12 13">
    <name type="scientific">Spodoptera exigua</name>
    <name type="common">Beet armyworm</name>
    <name type="synonym">Noctua fulgens</name>
    <dbReference type="NCBI Taxonomy" id="7107"/>
    <lineage>
        <taxon>Eukaryota</taxon>
        <taxon>Metazoa</taxon>
        <taxon>Ecdysozoa</taxon>
        <taxon>Arthropoda</taxon>
        <taxon>Hexapoda</taxon>
        <taxon>Insecta</taxon>
        <taxon>Pterygota</taxon>
        <taxon>Neoptera</taxon>
        <taxon>Endopterygota</taxon>
        <taxon>Lepidoptera</taxon>
        <taxon>Glossata</taxon>
        <taxon>Ditrysia</taxon>
        <taxon>Noctuoidea</taxon>
        <taxon>Noctuidae</taxon>
        <taxon>Amphipyrinae</taxon>
        <taxon>Spodoptera</taxon>
    </lineage>
</organism>
<evidence type="ECO:0000256" key="4">
    <source>
        <dbReference type="ARBA" id="ARBA00022833"/>
    </source>
</evidence>
<evidence type="ECO:0000313" key="13">
    <source>
        <dbReference type="Proteomes" id="UP000648187"/>
    </source>
</evidence>
<evidence type="ECO:0000256" key="7">
    <source>
        <dbReference type="ARBA" id="ARBA00023163"/>
    </source>
</evidence>
<evidence type="ECO:0000256" key="8">
    <source>
        <dbReference type="ARBA" id="ARBA00023242"/>
    </source>
</evidence>
<dbReference type="InterPro" id="IPR012337">
    <property type="entry name" value="RNaseH-like_sf"/>
</dbReference>
<evidence type="ECO:0000259" key="10">
    <source>
        <dbReference type="Pfam" id="PF02892"/>
    </source>
</evidence>
<evidence type="ECO:0000259" key="11">
    <source>
        <dbReference type="Pfam" id="PF05699"/>
    </source>
</evidence>
<reference evidence="12" key="1">
    <citation type="submission" date="2020-08" db="EMBL/GenBank/DDBJ databases">
        <title>Spodoptera exigua strain:BAW_Kor-Di-RS1 Genome sequencing and assembly.</title>
        <authorList>
            <person name="Kim J."/>
            <person name="Nam H.Y."/>
            <person name="Kwon M."/>
            <person name="Choi J.H."/>
            <person name="Cho S.R."/>
            <person name="Kim G.-H."/>
        </authorList>
    </citation>
    <scope>NUCLEOTIDE SEQUENCE</scope>
    <source>
        <strain evidence="12">BAW_Kor-Di-RS1</strain>
        <tissue evidence="12">Whole-body</tissue>
    </source>
</reference>
<dbReference type="Pfam" id="PF02892">
    <property type="entry name" value="zf-BED"/>
    <property type="match status" value="1"/>
</dbReference>
<dbReference type="GO" id="GO:0046983">
    <property type="term" value="F:protein dimerization activity"/>
    <property type="evidence" value="ECO:0007669"/>
    <property type="project" value="InterPro"/>
</dbReference>
<dbReference type="PANTHER" id="PTHR46481">
    <property type="entry name" value="ZINC FINGER BED DOMAIN-CONTAINING PROTEIN 4"/>
    <property type="match status" value="1"/>
</dbReference>
<evidence type="ECO:0000313" key="12">
    <source>
        <dbReference type="EMBL" id="KAF9423972.1"/>
    </source>
</evidence>
<evidence type="ECO:0000256" key="1">
    <source>
        <dbReference type="ARBA" id="ARBA00004123"/>
    </source>
</evidence>
<dbReference type="InterPro" id="IPR052035">
    <property type="entry name" value="ZnF_BED_domain_contain"/>
</dbReference>
<dbReference type="InterPro" id="IPR003656">
    <property type="entry name" value="Znf_BED"/>
</dbReference>
<proteinExistence type="predicted"/>
<name>A0A835GRN5_SPOEX</name>
<dbReference type="GO" id="GO:0008270">
    <property type="term" value="F:zinc ion binding"/>
    <property type="evidence" value="ECO:0007669"/>
    <property type="project" value="UniProtKB-KW"/>
</dbReference>
<evidence type="ECO:0000256" key="9">
    <source>
        <dbReference type="SAM" id="MobiDB-lite"/>
    </source>
</evidence>
<evidence type="ECO:0000256" key="3">
    <source>
        <dbReference type="ARBA" id="ARBA00022771"/>
    </source>
</evidence>
<dbReference type="Proteomes" id="UP000648187">
    <property type="component" value="Unassembled WGS sequence"/>
</dbReference>
<protein>
    <recommendedName>
        <fullName evidence="14">BED-type domain-containing protein</fullName>
    </recommendedName>
</protein>
<dbReference type="SUPFAM" id="SSF53098">
    <property type="entry name" value="Ribonuclease H-like"/>
    <property type="match status" value="2"/>
</dbReference>
<keyword evidence="13" id="KW-1185">Reference proteome</keyword>
<comment type="caution">
    <text evidence="12">The sequence shown here is derived from an EMBL/GenBank/DDBJ whole genome shotgun (WGS) entry which is preliminary data.</text>
</comment>
<keyword evidence="3" id="KW-0863">Zinc-finger</keyword>
<dbReference type="EMBL" id="JACKWZ010000005">
    <property type="protein sequence ID" value="KAF9423972.1"/>
    <property type="molecule type" value="Genomic_DNA"/>
</dbReference>
<feature type="region of interest" description="Disordered" evidence="9">
    <location>
        <begin position="258"/>
        <end position="281"/>
    </location>
</feature>
<keyword evidence="4" id="KW-0862">Zinc</keyword>
<feature type="non-terminal residue" evidence="12">
    <location>
        <position position="1"/>
    </location>
</feature>
<keyword evidence="7" id="KW-0804">Transcription</keyword>
<gene>
    <name evidence="12" type="ORF">HW555_000681</name>
</gene>
<dbReference type="InterPro" id="IPR008906">
    <property type="entry name" value="HATC_C_dom"/>
</dbReference>
<dbReference type="AlphaFoldDB" id="A0A835GRN5"/>
<keyword evidence="8" id="KW-0539">Nucleus</keyword>
<sequence length="405" mass="46373">NNDTAQCSICKKDYSRKGRTNTSLKNHLKCKHPEEYTCFLNCEIENQEASTKSLKEGKIPTPIEEAKKQLSLEEALRADKQYDKNNPKSVMIDKLIGEMIAVQDLPFHFVEGIGFRRLMSAIMPKYNLRGRNFFTNYVCNDLYEKVAAEVKKIIKEFKHMTFTTDIWTDPSANVSLLSLTCHGINENFERKSIILKCETFEDRHTGDIIAEKYECMLTEWGIARDQVHCIIRDEGEILKENVDTEILRLCNACETYSPPPPKRSRTAASIEGGEEQPSTSSACKLSLQNELEVMLCSSDEEESSSIDVSSDMNVKILLKQYSKEKRITLSENPLDWWRTRGRTTYKELSALAQRFLASPPASVPSEQLFSSAGIIYKPSRNRLQAEKASQLLFLKYNLPLIRFQY</sequence>
<evidence type="ECO:0000256" key="6">
    <source>
        <dbReference type="ARBA" id="ARBA00023125"/>
    </source>
</evidence>
<accession>A0A835GRN5</accession>
<dbReference type="Pfam" id="PF05699">
    <property type="entry name" value="Dimer_Tnp_hAT"/>
    <property type="match status" value="1"/>
</dbReference>
<dbReference type="PANTHER" id="PTHR46481:SF10">
    <property type="entry name" value="ZINC FINGER BED DOMAIN-CONTAINING PROTEIN 39"/>
    <property type="match status" value="1"/>
</dbReference>
<evidence type="ECO:0000256" key="2">
    <source>
        <dbReference type="ARBA" id="ARBA00022723"/>
    </source>
</evidence>
<dbReference type="GO" id="GO:0005634">
    <property type="term" value="C:nucleus"/>
    <property type="evidence" value="ECO:0007669"/>
    <property type="project" value="UniProtKB-SubCell"/>
</dbReference>